<keyword evidence="5" id="KW-0479">Metal-binding</keyword>
<dbReference type="InterPro" id="IPR000850">
    <property type="entry name" value="Adenylat/UMP-CMP_kin"/>
</dbReference>
<dbReference type="SUPFAM" id="SSF57774">
    <property type="entry name" value="Microbial and mitochondrial ADK, insert 'zinc finger' domain"/>
    <property type="match status" value="1"/>
</dbReference>
<evidence type="ECO:0000256" key="7">
    <source>
        <dbReference type="RuleBase" id="RU003331"/>
    </source>
</evidence>
<keyword evidence="3 5" id="KW-0547">Nucleotide-binding</keyword>
<evidence type="ECO:0000313" key="10">
    <source>
        <dbReference type="Proteomes" id="UP001595851"/>
    </source>
</evidence>
<evidence type="ECO:0000256" key="6">
    <source>
        <dbReference type="RuleBase" id="RU003330"/>
    </source>
</evidence>
<evidence type="ECO:0000256" key="1">
    <source>
        <dbReference type="ARBA" id="ARBA00022679"/>
    </source>
</evidence>
<evidence type="ECO:0000256" key="3">
    <source>
        <dbReference type="ARBA" id="ARBA00022741"/>
    </source>
</evidence>
<dbReference type="HAMAP" id="MF_00235">
    <property type="entry name" value="Adenylate_kinase_Adk"/>
    <property type="match status" value="1"/>
</dbReference>
<feature type="binding site" evidence="5">
    <location>
        <position position="129"/>
    </location>
    <ligand>
        <name>Zn(2+)</name>
        <dbReference type="ChEBI" id="CHEBI:29105"/>
        <note>structural</note>
    </ligand>
</feature>
<comment type="domain">
    <text evidence="5">Consists of three domains, a large central CORE domain and two small peripheral domains, NMPbind and LID, which undergo movements during catalysis. The LID domain closes over the site of phosphoryl transfer upon ATP binding. Assembling and dissambling the active center during each catalytic cycle provides an effective means to prevent ATP hydrolysis. Some bacteria have evolved a zinc-coordinating structure that stabilizes the LID domain.</text>
</comment>
<comment type="caution">
    <text evidence="9">The sequence shown here is derived from an EMBL/GenBank/DDBJ whole genome shotgun (WGS) entry which is preliminary data.</text>
</comment>
<keyword evidence="2 5" id="KW-0545">Nucleotide biosynthesis</keyword>
<dbReference type="SUPFAM" id="SSF52540">
    <property type="entry name" value="P-loop containing nucleoside triphosphate hydrolases"/>
    <property type="match status" value="1"/>
</dbReference>
<comment type="subcellular location">
    <subcellularLocation>
        <location evidence="5 7">Cytoplasm</location>
    </subcellularLocation>
</comment>
<proteinExistence type="inferred from homology"/>
<feature type="binding site" evidence="5">
    <location>
        <position position="123"/>
    </location>
    <ligand>
        <name>ATP</name>
        <dbReference type="ChEBI" id="CHEBI:30616"/>
    </ligand>
</feature>
<keyword evidence="5" id="KW-0963">Cytoplasm</keyword>
<feature type="binding site" evidence="5">
    <location>
        <position position="167"/>
    </location>
    <ligand>
        <name>AMP</name>
        <dbReference type="ChEBI" id="CHEBI:456215"/>
    </ligand>
</feature>
<feature type="binding site" evidence="5">
    <location>
        <position position="195"/>
    </location>
    <ligand>
        <name>ATP</name>
        <dbReference type="ChEBI" id="CHEBI:30616"/>
    </ligand>
</feature>
<comment type="function">
    <text evidence="5">Catalyzes the reversible transfer of the terminal phosphate group between ATP and AMP. Plays an important role in cellular energy homeostasis and in adenine nucleotide metabolism.</text>
</comment>
<keyword evidence="4 5" id="KW-0418">Kinase</keyword>
<feature type="region of interest" description="LID" evidence="5">
    <location>
        <begin position="122"/>
        <end position="159"/>
    </location>
</feature>
<feature type="region of interest" description="NMP" evidence="5">
    <location>
        <begin position="31"/>
        <end position="60"/>
    </location>
</feature>
<comment type="subunit">
    <text evidence="5 7">Monomer.</text>
</comment>
<evidence type="ECO:0000256" key="5">
    <source>
        <dbReference type="HAMAP-Rule" id="MF_00235"/>
    </source>
</evidence>
<dbReference type="InterPro" id="IPR007862">
    <property type="entry name" value="Adenylate_kinase_lid-dom"/>
</dbReference>
<dbReference type="Proteomes" id="UP001595851">
    <property type="component" value="Unassembled WGS sequence"/>
</dbReference>
<comment type="similarity">
    <text evidence="5 6">Belongs to the adenylate kinase family.</text>
</comment>
<name>A0ABV8FYB9_9ACTN</name>
<feature type="binding site" evidence="5">
    <location>
        <position position="37"/>
    </location>
    <ligand>
        <name>AMP</name>
        <dbReference type="ChEBI" id="CHEBI:456215"/>
    </ligand>
</feature>
<organism evidence="9 10">
    <name type="scientific">Nonomuraea purpurea</name>
    <dbReference type="NCBI Taxonomy" id="1849276"/>
    <lineage>
        <taxon>Bacteria</taxon>
        <taxon>Bacillati</taxon>
        <taxon>Actinomycetota</taxon>
        <taxon>Actinomycetes</taxon>
        <taxon>Streptosporangiales</taxon>
        <taxon>Streptosporangiaceae</taxon>
        <taxon>Nonomuraea</taxon>
    </lineage>
</organism>
<dbReference type="PRINTS" id="PR00094">
    <property type="entry name" value="ADENYLTKNASE"/>
</dbReference>
<dbReference type="InterPro" id="IPR006259">
    <property type="entry name" value="Adenyl_kin_sub"/>
</dbReference>
<feature type="binding site" evidence="5">
    <location>
        <position position="149"/>
    </location>
    <ligand>
        <name>Zn(2+)</name>
        <dbReference type="ChEBI" id="CHEBI:29105"/>
        <note>structural</note>
    </ligand>
</feature>
<accession>A0ABV8FYB9</accession>
<dbReference type="InterPro" id="IPR027417">
    <property type="entry name" value="P-loop_NTPase"/>
</dbReference>
<dbReference type="Gene3D" id="3.40.50.300">
    <property type="entry name" value="P-loop containing nucleotide triphosphate hydrolases"/>
    <property type="match status" value="1"/>
</dbReference>
<gene>
    <name evidence="5" type="primary">adk</name>
    <name evidence="9" type="ORF">ACFOY2_01375</name>
</gene>
<feature type="binding site" evidence="5">
    <location>
        <begin position="86"/>
        <end position="89"/>
    </location>
    <ligand>
        <name>AMP</name>
        <dbReference type="ChEBI" id="CHEBI:456215"/>
    </ligand>
</feature>
<keyword evidence="1 5" id="KW-0808">Transferase</keyword>
<dbReference type="EMBL" id="JBHSBI010000001">
    <property type="protein sequence ID" value="MFC4005854.1"/>
    <property type="molecule type" value="Genomic_DNA"/>
</dbReference>
<evidence type="ECO:0000256" key="2">
    <source>
        <dbReference type="ARBA" id="ARBA00022727"/>
    </source>
</evidence>
<dbReference type="CDD" id="cd01428">
    <property type="entry name" value="ADK"/>
    <property type="match status" value="1"/>
</dbReference>
<evidence type="ECO:0000256" key="4">
    <source>
        <dbReference type="ARBA" id="ARBA00022777"/>
    </source>
</evidence>
<reference evidence="10" key="1">
    <citation type="journal article" date="2019" name="Int. J. Syst. Evol. Microbiol.">
        <title>The Global Catalogue of Microorganisms (GCM) 10K type strain sequencing project: providing services to taxonomists for standard genome sequencing and annotation.</title>
        <authorList>
            <consortium name="The Broad Institute Genomics Platform"/>
            <consortium name="The Broad Institute Genome Sequencing Center for Infectious Disease"/>
            <person name="Wu L."/>
            <person name="Ma J."/>
        </authorList>
    </citation>
    <scope>NUCLEOTIDE SEQUENCE [LARGE SCALE GENOMIC DNA]</scope>
    <source>
        <strain evidence="10">TBRC 1276</strain>
    </source>
</reference>
<dbReference type="EC" id="2.7.4.3" evidence="5 7"/>
<dbReference type="NCBIfam" id="TIGR01351">
    <property type="entry name" value="adk"/>
    <property type="match status" value="1"/>
</dbReference>
<dbReference type="InterPro" id="IPR036193">
    <property type="entry name" value="ADK_active_lid_dom_sf"/>
</dbReference>
<feature type="domain" description="Adenylate kinase active site lid" evidence="8">
    <location>
        <begin position="123"/>
        <end position="158"/>
    </location>
</feature>
<keyword evidence="5 7" id="KW-0067">ATP-binding</keyword>
<dbReference type="GO" id="GO:0016301">
    <property type="term" value="F:kinase activity"/>
    <property type="evidence" value="ECO:0007669"/>
    <property type="project" value="UniProtKB-KW"/>
</dbReference>
<dbReference type="PANTHER" id="PTHR23359">
    <property type="entry name" value="NUCLEOTIDE KINASE"/>
    <property type="match status" value="1"/>
</dbReference>
<dbReference type="Pfam" id="PF05191">
    <property type="entry name" value="ADK_lid"/>
    <property type="match status" value="1"/>
</dbReference>
<sequence length="228" mass="25836">MRKYVIMGVQGSGKGTQSALLANDLDLVHISVGDIFRWHVKSHTKLGAQVRRLVAAGELVGDDLVEEVVKDRLQQHDWNYGFIIDGFPRNRRQAEFFLESYDIDGVIHLDLPDEEVRRRVLARRLCSRCGMDYNLIAHRPEVEGRCDVCGGELVTRADDTPDALARRLRDYHTKIDPVVELFKGKEYVTSVDARAGKVSVQQTIRARLNLPPYEPAPRPDSAETRTDT</sequence>
<dbReference type="PROSITE" id="PS00113">
    <property type="entry name" value="ADENYLATE_KINASE"/>
    <property type="match status" value="1"/>
</dbReference>
<dbReference type="InterPro" id="IPR033690">
    <property type="entry name" value="Adenylat_kinase_CS"/>
</dbReference>
<dbReference type="Pfam" id="PF00406">
    <property type="entry name" value="ADK"/>
    <property type="match status" value="1"/>
</dbReference>
<keyword evidence="5" id="KW-0862">Zinc</keyword>
<feature type="binding site" evidence="5">
    <location>
        <begin position="58"/>
        <end position="60"/>
    </location>
    <ligand>
        <name>AMP</name>
        <dbReference type="ChEBI" id="CHEBI:456215"/>
    </ligand>
</feature>
<dbReference type="RefSeq" id="WP_379526022.1">
    <property type="nucleotide sequence ID" value="NZ_JBHSBI010000001.1"/>
</dbReference>
<feature type="binding site" evidence="5">
    <location>
        <begin position="11"/>
        <end position="16"/>
    </location>
    <ligand>
        <name>ATP</name>
        <dbReference type="ChEBI" id="CHEBI:30616"/>
    </ligand>
</feature>
<comment type="catalytic activity">
    <reaction evidence="5 7">
        <text>AMP + ATP = 2 ADP</text>
        <dbReference type="Rhea" id="RHEA:12973"/>
        <dbReference type="ChEBI" id="CHEBI:30616"/>
        <dbReference type="ChEBI" id="CHEBI:456215"/>
        <dbReference type="ChEBI" id="CHEBI:456216"/>
        <dbReference type="EC" id="2.7.4.3"/>
    </reaction>
</comment>
<comment type="pathway">
    <text evidence="5">Purine metabolism; AMP biosynthesis via salvage pathway; AMP from ADP: step 1/1.</text>
</comment>
<protein>
    <recommendedName>
        <fullName evidence="5 7">Adenylate kinase</fullName>
        <shortName evidence="5">AK</shortName>
        <ecNumber evidence="5 7">2.7.4.3</ecNumber>
    </recommendedName>
    <alternativeName>
        <fullName evidence="5">ATP-AMP transphosphorylase</fullName>
    </alternativeName>
    <alternativeName>
        <fullName evidence="5">ATP:AMP phosphotransferase</fullName>
    </alternativeName>
    <alternativeName>
        <fullName evidence="5">Adenylate monophosphate kinase</fullName>
    </alternativeName>
</protein>
<comment type="caution">
    <text evidence="5">Lacks conserved residue(s) required for the propagation of feature annotation.</text>
</comment>
<evidence type="ECO:0000313" key="9">
    <source>
        <dbReference type="EMBL" id="MFC4005854.1"/>
    </source>
</evidence>
<feature type="binding site" evidence="5">
    <location>
        <position position="93"/>
    </location>
    <ligand>
        <name>AMP</name>
        <dbReference type="ChEBI" id="CHEBI:456215"/>
    </ligand>
</feature>
<keyword evidence="10" id="KW-1185">Reference proteome</keyword>
<feature type="binding site" evidence="5">
    <location>
        <position position="156"/>
    </location>
    <ligand>
        <name>AMP</name>
        <dbReference type="ChEBI" id="CHEBI:456215"/>
    </ligand>
</feature>
<feature type="binding site" evidence="5">
    <location>
        <position position="126"/>
    </location>
    <ligand>
        <name>Zn(2+)</name>
        <dbReference type="ChEBI" id="CHEBI:29105"/>
        <note>structural</note>
    </ligand>
</feature>
<feature type="binding site" evidence="5">
    <location>
        <position position="146"/>
    </location>
    <ligand>
        <name>Zn(2+)</name>
        <dbReference type="ChEBI" id="CHEBI:29105"/>
        <note>structural</note>
    </ligand>
</feature>
<evidence type="ECO:0000259" key="8">
    <source>
        <dbReference type="Pfam" id="PF05191"/>
    </source>
</evidence>